<evidence type="ECO:0000313" key="5">
    <source>
        <dbReference type="Proteomes" id="UP000279259"/>
    </source>
</evidence>
<dbReference type="PANTHER" id="PTHR31001:SF90">
    <property type="entry name" value="CENTROMERE DNA-BINDING PROTEIN COMPLEX CBF3 SUBUNIT B"/>
    <property type="match status" value="1"/>
</dbReference>
<dbReference type="EMBL" id="RSCD01000037">
    <property type="protein sequence ID" value="RSH80098.1"/>
    <property type="molecule type" value="Genomic_DNA"/>
</dbReference>
<dbReference type="STRING" id="1890683.A0A427XMQ0"/>
<dbReference type="Proteomes" id="UP000279259">
    <property type="component" value="Unassembled WGS sequence"/>
</dbReference>
<name>A0A427XMQ0_9TREE</name>
<comment type="caution">
    <text evidence="4">The sequence shown here is derived from an EMBL/GenBank/DDBJ whole genome shotgun (WGS) entry which is preliminary data.</text>
</comment>
<evidence type="ECO:0000256" key="3">
    <source>
        <dbReference type="SAM" id="MobiDB-lite"/>
    </source>
</evidence>
<evidence type="ECO:0000256" key="1">
    <source>
        <dbReference type="ARBA" id="ARBA00004123"/>
    </source>
</evidence>
<feature type="region of interest" description="Disordered" evidence="3">
    <location>
        <begin position="179"/>
        <end position="215"/>
    </location>
</feature>
<proteinExistence type="predicted"/>
<dbReference type="PANTHER" id="PTHR31001">
    <property type="entry name" value="UNCHARACTERIZED TRANSCRIPTIONAL REGULATORY PROTEIN"/>
    <property type="match status" value="1"/>
</dbReference>
<reference evidence="4 5" key="1">
    <citation type="submission" date="2018-11" db="EMBL/GenBank/DDBJ databases">
        <title>Genome sequence of Saitozyma podzolica DSM 27192.</title>
        <authorList>
            <person name="Aliyu H."/>
            <person name="Gorte O."/>
            <person name="Ochsenreither K."/>
        </authorList>
    </citation>
    <scope>NUCLEOTIDE SEQUENCE [LARGE SCALE GENOMIC DNA]</scope>
    <source>
        <strain evidence="4 5">DSM 27192</strain>
    </source>
</reference>
<dbReference type="InterPro" id="IPR050613">
    <property type="entry name" value="Sec_Metabolite_Reg"/>
</dbReference>
<sequence>MNQCAAAVHDYLTSKCSPRAALAKVDVRLQELCALPCFHSDKYEHMPWSRHIWHLCVQHKRLVIYRPLFARSFRDPKYTFARKVCVEAARSILVERRKIFPSSYEKPWVVLFDTLSAAVVLAIDFFHSPTSGLDTRRAEIYELLNALTRGLQHNTYVQRASGLLLALLAEEDKFRASCEEQVRLPSQNQSPPLELPTSTQSDGLNPSPETQRMESESDIWAWLNLESKAPETADASGEPADSSFLFNTASFEFFEM</sequence>
<dbReference type="AlphaFoldDB" id="A0A427XMQ0"/>
<feature type="compositionally biased region" description="Polar residues" evidence="3">
    <location>
        <begin position="184"/>
        <end position="210"/>
    </location>
</feature>
<dbReference type="GO" id="GO:0005634">
    <property type="term" value="C:nucleus"/>
    <property type="evidence" value="ECO:0007669"/>
    <property type="project" value="UniProtKB-SubCell"/>
</dbReference>
<keyword evidence="2" id="KW-0539">Nucleus</keyword>
<keyword evidence="5" id="KW-1185">Reference proteome</keyword>
<gene>
    <name evidence="4" type="ORF">EHS25_007300</name>
</gene>
<dbReference type="CDD" id="cd12148">
    <property type="entry name" value="fungal_TF_MHR"/>
    <property type="match status" value="1"/>
</dbReference>
<evidence type="ECO:0000313" key="4">
    <source>
        <dbReference type="EMBL" id="RSH80098.1"/>
    </source>
</evidence>
<comment type="subcellular location">
    <subcellularLocation>
        <location evidence="1">Nucleus</location>
    </subcellularLocation>
</comment>
<protein>
    <submittedName>
        <fullName evidence="4">Uncharacterized protein</fullName>
    </submittedName>
</protein>
<organism evidence="4 5">
    <name type="scientific">Saitozyma podzolica</name>
    <dbReference type="NCBI Taxonomy" id="1890683"/>
    <lineage>
        <taxon>Eukaryota</taxon>
        <taxon>Fungi</taxon>
        <taxon>Dikarya</taxon>
        <taxon>Basidiomycota</taxon>
        <taxon>Agaricomycotina</taxon>
        <taxon>Tremellomycetes</taxon>
        <taxon>Tremellales</taxon>
        <taxon>Trimorphomycetaceae</taxon>
        <taxon>Saitozyma</taxon>
    </lineage>
</organism>
<dbReference type="OrthoDB" id="410267at2759"/>
<accession>A0A427XMQ0</accession>
<evidence type="ECO:0000256" key="2">
    <source>
        <dbReference type="ARBA" id="ARBA00023242"/>
    </source>
</evidence>